<dbReference type="RefSeq" id="WP_006301706.1">
    <property type="nucleotide sequence ID" value="NZ_CM001022.1"/>
</dbReference>
<keyword evidence="11" id="KW-0784">Thiamine biosynthesis</keyword>
<dbReference type="AlphaFoldDB" id="E3CXM2"/>
<reference evidence="12 13" key="1">
    <citation type="journal article" date="2010" name="Stand. Genomic Sci.">
        <title>Non-contiguous finished genome sequence of Aminomonas paucivorans type strain (GLU-3).</title>
        <authorList>
            <person name="Pitluck S."/>
            <person name="Yasawong M."/>
            <person name="Held B."/>
            <person name="Lapidus A."/>
            <person name="Nolan M."/>
            <person name="Copeland A."/>
            <person name="Lucas S."/>
            <person name="Del Rio T.G."/>
            <person name="Tice H."/>
            <person name="Cheng J.F."/>
            <person name="Chertkov O."/>
            <person name="Goodwin L."/>
            <person name="Tapia R."/>
            <person name="Han C."/>
            <person name="Liolios K."/>
            <person name="Ivanova N."/>
            <person name="Mavromatis K."/>
            <person name="Ovchinnikova G."/>
            <person name="Pati A."/>
            <person name="Chen A."/>
            <person name="Palaniappan K."/>
            <person name="Land M."/>
            <person name="Hauser L."/>
            <person name="Chang Y.J."/>
            <person name="Jeffries C.D."/>
            <person name="Pukall R."/>
            <person name="Spring S."/>
            <person name="Rohde M."/>
            <person name="Sikorski J."/>
            <person name="Goker M."/>
            <person name="Woyke T."/>
            <person name="Bristow J."/>
            <person name="Eisen J.A."/>
            <person name="Markowitz V."/>
            <person name="Hugenholtz P."/>
            <person name="Kyrpides N.C."/>
            <person name="Klenk H.P."/>
        </authorList>
    </citation>
    <scope>NUCLEOTIDE SEQUENCE [LARGE SCALE GENOMIC DNA]</scope>
    <source>
        <strain evidence="12 13">DSM 12260</strain>
    </source>
</reference>
<dbReference type="InterPro" id="IPR000417">
    <property type="entry name" value="Hyethyz_kinase"/>
</dbReference>
<dbReference type="Gene3D" id="3.40.1190.20">
    <property type="match status" value="1"/>
</dbReference>
<keyword evidence="6" id="KW-0479">Metal-binding</keyword>
<dbReference type="InterPro" id="IPR029056">
    <property type="entry name" value="Ribokinase-like"/>
</dbReference>
<evidence type="ECO:0000256" key="2">
    <source>
        <dbReference type="ARBA" id="ARBA00001946"/>
    </source>
</evidence>
<dbReference type="EC" id="2.7.1.50" evidence="4"/>
<dbReference type="HOGENOM" id="CLU_019943_0_0_0"/>
<dbReference type="PaxDb" id="584708-Apau_2055"/>
<dbReference type="PRINTS" id="PR01099">
    <property type="entry name" value="HYETHTZKNASE"/>
</dbReference>
<dbReference type="GO" id="GO:0000287">
    <property type="term" value="F:magnesium ion binding"/>
    <property type="evidence" value="ECO:0007669"/>
    <property type="project" value="InterPro"/>
</dbReference>
<keyword evidence="10" id="KW-0460">Magnesium</keyword>
<dbReference type="Pfam" id="PF02110">
    <property type="entry name" value="HK"/>
    <property type="match status" value="1"/>
</dbReference>
<dbReference type="eggNOG" id="COG2145">
    <property type="taxonomic scope" value="Bacteria"/>
</dbReference>
<dbReference type="Proteomes" id="UP000005096">
    <property type="component" value="Chromosome"/>
</dbReference>
<evidence type="ECO:0000313" key="12">
    <source>
        <dbReference type="EMBL" id="EFQ24466.1"/>
    </source>
</evidence>
<comment type="cofactor">
    <cofactor evidence="2">
        <name>Mg(2+)</name>
        <dbReference type="ChEBI" id="CHEBI:18420"/>
    </cofactor>
</comment>
<proteinExistence type="predicted"/>
<evidence type="ECO:0000256" key="1">
    <source>
        <dbReference type="ARBA" id="ARBA00001771"/>
    </source>
</evidence>
<dbReference type="GO" id="GO:0009229">
    <property type="term" value="P:thiamine diphosphate biosynthetic process"/>
    <property type="evidence" value="ECO:0007669"/>
    <property type="project" value="UniProtKB-UniPathway"/>
</dbReference>
<evidence type="ECO:0000256" key="10">
    <source>
        <dbReference type="ARBA" id="ARBA00022842"/>
    </source>
</evidence>
<evidence type="ECO:0000256" key="8">
    <source>
        <dbReference type="ARBA" id="ARBA00022777"/>
    </source>
</evidence>
<accession>E3CXM2</accession>
<dbReference type="GO" id="GO:0004417">
    <property type="term" value="F:hydroxyethylthiazole kinase activity"/>
    <property type="evidence" value="ECO:0007669"/>
    <property type="project" value="UniProtKB-EC"/>
</dbReference>
<evidence type="ECO:0000256" key="5">
    <source>
        <dbReference type="ARBA" id="ARBA00022679"/>
    </source>
</evidence>
<dbReference type="GO" id="GO:0009228">
    <property type="term" value="P:thiamine biosynthetic process"/>
    <property type="evidence" value="ECO:0007669"/>
    <property type="project" value="UniProtKB-KW"/>
</dbReference>
<dbReference type="GO" id="GO:0005524">
    <property type="term" value="F:ATP binding"/>
    <property type="evidence" value="ECO:0007669"/>
    <property type="project" value="UniProtKB-KW"/>
</dbReference>
<keyword evidence="8 12" id="KW-0418">Kinase</keyword>
<dbReference type="STRING" id="584708.Apau_2055"/>
<organism evidence="12 13">
    <name type="scientific">Aminomonas paucivorans DSM 12260</name>
    <dbReference type="NCBI Taxonomy" id="584708"/>
    <lineage>
        <taxon>Bacteria</taxon>
        <taxon>Thermotogati</taxon>
        <taxon>Synergistota</taxon>
        <taxon>Synergistia</taxon>
        <taxon>Synergistales</taxon>
        <taxon>Synergistaceae</taxon>
        <taxon>Aminomonas</taxon>
    </lineage>
</organism>
<comment type="catalytic activity">
    <reaction evidence="1">
        <text>5-(2-hydroxyethyl)-4-methylthiazole + ATP = 4-methyl-5-(2-phosphooxyethyl)-thiazole + ADP + H(+)</text>
        <dbReference type="Rhea" id="RHEA:24212"/>
        <dbReference type="ChEBI" id="CHEBI:15378"/>
        <dbReference type="ChEBI" id="CHEBI:17957"/>
        <dbReference type="ChEBI" id="CHEBI:30616"/>
        <dbReference type="ChEBI" id="CHEBI:58296"/>
        <dbReference type="ChEBI" id="CHEBI:456216"/>
        <dbReference type="EC" id="2.7.1.50"/>
    </reaction>
</comment>
<evidence type="ECO:0000256" key="6">
    <source>
        <dbReference type="ARBA" id="ARBA00022723"/>
    </source>
</evidence>
<sequence length="260" mass="26527">MSRSVWARVAEVRPLLHHLTNRVAAPLQAEVALALGACPVMTCWPPEAGSVARGADGVLVNAGTPETEAQAGQDEALAATEGTEIPRLLDLVGCGLSLPRTERLRTLLARHRFACVKGNGAEVAALAGRPALLRGVEGTTEVREEDLADLARKHRTLVLATGGTDRFADPFHTGRLAGGHEALRSLPGSGCALGTALLAALAAGVEPFEAAGAAVGLFAAASTRAASRGCGPGSFRVAFLDALGEARTGGLPLPEAEGTP</sequence>
<evidence type="ECO:0000256" key="4">
    <source>
        <dbReference type="ARBA" id="ARBA00012129"/>
    </source>
</evidence>
<name>E3CXM2_9BACT</name>
<comment type="pathway">
    <text evidence="3">Cofactor biosynthesis; thiamine diphosphate biosynthesis; 4-methyl-5-(2-phosphoethyl)-thiazole from 5-(2-hydroxyethyl)-4-methylthiazole: step 1/1.</text>
</comment>
<keyword evidence="7" id="KW-0547">Nucleotide-binding</keyword>
<keyword evidence="13" id="KW-1185">Reference proteome</keyword>
<evidence type="ECO:0000256" key="11">
    <source>
        <dbReference type="ARBA" id="ARBA00022977"/>
    </source>
</evidence>
<gene>
    <name evidence="12" type="ORF">Apau_2055</name>
</gene>
<evidence type="ECO:0000256" key="7">
    <source>
        <dbReference type="ARBA" id="ARBA00022741"/>
    </source>
</evidence>
<dbReference type="UniPathway" id="UPA00060">
    <property type="reaction ID" value="UER00139"/>
</dbReference>
<keyword evidence="5 12" id="KW-0808">Transferase</keyword>
<dbReference type="EMBL" id="CM001022">
    <property type="protein sequence ID" value="EFQ24466.1"/>
    <property type="molecule type" value="Genomic_DNA"/>
</dbReference>
<evidence type="ECO:0000256" key="3">
    <source>
        <dbReference type="ARBA" id="ARBA00004868"/>
    </source>
</evidence>
<keyword evidence="9" id="KW-0067">ATP-binding</keyword>
<evidence type="ECO:0000256" key="9">
    <source>
        <dbReference type="ARBA" id="ARBA00022840"/>
    </source>
</evidence>
<protein>
    <recommendedName>
        <fullName evidence="4">hydroxyethylthiazole kinase</fullName>
        <ecNumber evidence="4">2.7.1.50</ecNumber>
    </recommendedName>
</protein>
<dbReference type="SUPFAM" id="SSF53613">
    <property type="entry name" value="Ribokinase-like"/>
    <property type="match status" value="1"/>
</dbReference>
<evidence type="ECO:0000313" key="13">
    <source>
        <dbReference type="Proteomes" id="UP000005096"/>
    </source>
</evidence>